<dbReference type="OrthoDB" id="3628309at2"/>
<dbReference type="EMBL" id="FNSO01000004">
    <property type="protein sequence ID" value="SED27409.1"/>
    <property type="molecule type" value="Genomic_DNA"/>
</dbReference>
<evidence type="ECO:0000256" key="1">
    <source>
        <dbReference type="SAM" id="MobiDB-lite"/>
    </source>
</evidence>
<dbReference type="Proteomes" id="UP000199622">
    <property type="component" value="Unassembled WGS sequence"/>
</dbReference>
<dbReference type="RefSeq" id="WP_091315869.1">
    <property type="nucleotide sequence ID" value="NZ_FNSO01000004.1"/>
</dbReference>
<proteinExistence type="predicted"/>
<sequence>MTSGQPDPSATAGPGLPFPPRRQIAFSVGNWRVTYAGTDPHSPRTGTLVGPPELGPGGGRVPVIADGGDTAAVRWLDVQDVIAVTAPPAGEPPASRCPPTGESRHP</sequence>
<keyword evidence="3" id="KW-1185">Reference proteome</keyword>
<evidence type="ECO:0000313" key="2">
    <source>
        <dbReference type="EMBL" id="SED27409.1"/>
    </source>
</evidence>
<name>A0A1H4ZB87_9PSEU</name>
<gene>
    <name evidence="2" type="ORF">SAMN04489727_7193</name>
</gene>
<protein>
    <submittedName>
        <fullName evidence="2">Uncharacterized protein</fullName>
    </submittedName>
</protein>
<accession>A0A1H4ZB87</accession>
<feature type="region of interest" description="Disordered" evidence="1">
    <location>
        <begin position="36"/>
        <end position="59"/>
    </location>
</feature>
<feature type="region of interest" description="Disordered" evidence="1">
    <location>
        <begin position="1"/>
        <end position="21"/>
    </location>
</feature>
<organism evidence="2 3">
    <name type="scientific">Amycolatopsis tolypomycina</name>
    <dbReference type="NCBI Taxonomy" id="208445"/>
    <lineage>
        <taxon>Bacteria</taxon>
        <taxon>Bacillati</taxon>
        <taxon>Actinomycetota</taxon>
        <taxon>Actinomycetes</taxon>
        <taxon>Pseudonocardiales</taxon>
        <taxon>Pseudonocardiaceae</taxon>
        <taxon>Amycolatopsis</taxon>
    </lineage>
</organism>
<evidence type="ECO:0000313" key="3">
    <source>
        <dbReference type="Proteomes" id="UP000199622"/>
    </source>
</evidence>
<reference evidence="3" key="1">
    <citation type="submission" date="2016-10" db="EMBL/GenBank/DDBJ databases">
        <authorList>
            <person name="Varghese N."/>
            <person name="Submissions S."/>
        </authorList>
    </citation>
    <scope>NUCLEOTIDE SEQUENCE [LARGE SCALE GENOMIC DNA]</scope>
    <source>
        <strain evidence="3">DSM 44544</strain>
    </source>
</reference>
<dbReference type="AlphaFoldDB" id="A0A1H4ZB87"/>
<feature type="region of interest" description="Disordered" evidence="1">
    <location>
        <begin position="85"/>
        <end position="106"/>
    </location>
</feature>